<feature type="compositionally biased region" description="Low complexity" evidence="1">
    <location>
        <begin position="108"/>
        <end position="119"/>
    </location>
</feature>
<sequence>MKREKEAIGGEREKDRESGERKRGERVREKKVRERREKGREEGGEIEGERKIEERESKERRERARNKKSQKLLNETRRWSRGANGRLNTAKTQLVQTLKPIGRQEANLPMLTPTLIPTPTQGPVMAKGKNNHPLLSLSEVDQRKKRVPSASV</sequence>
<proteinExistence type="predicted"/>
<evidence type="ECO:0000313" key="2">
    <source>
        <dbReference type="EMBL" id="KAK7944597.1"/>
    </source>
</evidence>
<evidence type="ECO:0000256" key="1">
    <source>
        <dbReference type="SAM" id="MobiDB-lite"/>
    </source>
</evidence>
<organism evidence="2 3">
    <name type="scientific">Mugilogobius chulae</name>
    <name type="common">yellowstripe goby</name>
    <dbReference type="NCBI Taxonomy" id="88201"/>
    <lineage>
        <taxon>Eukaryota</taxon>
        <taxon>Metazoa</taxon>
        <taxon>Chordata</taxon>
        <taxon>Craniata</taxon>
        <taxon>Vertebrata</taxon>
        <taxon>Euteleostomi</taxon>
        <taxon>Actinopterygii</taxon>
        <taxon>Neopterygii</taxon>
        <taxon>Teleostei</taxon>
        <taxon>Neoteleostei</taxon>
        <taxon>Acanthomorphata</taxon>
        <taxon>Gobiaria</taxon>
        <taxon>Gobiiformes</taxon>
        <taxon>Gobioidei</taxon>
        <taxon>Gobiidae</taxon>
        <taxon>Gobionellinae</taxon>
        <taxon>Mugilogobius</taxon>
    </lineage>
</organism>
<gene>
    <name evidence="2" type="ORF">WMY93_000325</name>
</gene>
<keyword evidence="3" id="KW-1185">Reference proteome</keyword>
<dbReference type="Proteomes" id="UP001460270">
    <property type="component" value="Unassembled WGS sequence"/>
</dbReference>
<feature type="compositionally biased region" description="Basic residues" evidence="1">
    <location>
        <begin position="143"/>
        <end position="152"/>
    </location>
</feature>
<reference evidence="3" key="1">
    <citation type="submission" date="2024-04" db="EMBL/GenBank/DDBJ databases">
        <title>Salinicola lusitanus LLJ914,a marine bacterium isolated from the Okinawa Trough.</title>
        <authorList>
            <person name="Li J."/>
        </authorList>
    </citation>
    <scope>NUCLEOTIDE SEQUENCE [LARGE SCALE GENOMIC DNA]</scope>
</reference>
<protein>
    <submittedName>
        <fullName evidence="2">Uncharacterized protein</fullName>
    </submittedName>
</protein>
<evidence type="ECO:0000313" key="3">
    <source>
        <dbReference type="Proteomes" id="UP001460270"/>
    </source>
</evidence>
<name>A0AAW0Q1Z3_9GOBI</name>
<feature type="compositionally biased region" description="Basic and acidic residues" evidence="1">
    <location>
        <begin position="1"/>
        <end position="62"/>
    </location>
</feature>
<comment type="caution">
    <text evidence="2">The sequence shown here is derived from an EMBL/GenBank/DDBJ whole genome shotgun (WGS) entry which is preliminary data.</text>
</comment>
<accession>A0AAW0Q1Z3</accession>
<dbReference type="EMBL" id="JBBPFD010000001">
    <property type="protein sequence ID" value="KAK7944597.1"/>
    <property type="molecule type" value="Genomic_DNA"/>
</dbReference>
<feature type="region of interest" description="Disordered" evidence="1">
    <location>
        <begin position="1"/>
        <end position="91"/>
    </location>
</feature>
<feature type="region of interest" description="Disordered" evidence="1">
    <location>
        <begin position="105"/>
        <end position="152"/>
    </location>
</feature>
<dbReference type="AlphaFoldDB" id="A0AAW0Q1Z3"/>